<dbReference type="Proteomes" id="UP000184032">
    <property type="component" value="Unassembled WGS sequence"/>
</dbReference>
<sequence length="344" mass="40617">MGKTASLSAVNAKIGKLNSKFLKDEDYINLSHYKTTRDILNYLKENTDVGGELSLYDTTYEAELKMRNYRRAQLEKISHYFSGDYKELSNALMSEFEIEDIKKILRVLQRKNDSQILNYKDLNIDIERFKIDRNSTIQTFIDSLKNTKYYKVLRAYENESDDVILFYMEMNLDKIYYSSLLEATKKFSKADLEVVSKLIGSKIDLLNVTWIYRGLKYYSLLPEELINFCILGGNRLNYNKLKALCYEETVDSLVETILKTEYKFLFDAEKRDIYMDRRASRYLYYTAKRESIRGVSNIGKYLGYTFLLDYEVKDISAILETTRFDIDFEEKLKFLVRSYKGSEL</sequence>
<dbReference type="Pfam" id="PF01992">
    <property type="entry name" value="vATP-synt_AC39"/>
    <property type="match status" value="1"/>
</dbReference>
<evidence type="ECO:0000313" key="5">
    <source>
        <dbReference type="Proteomes" id="UP000184032"/>
    </source>
</evidence>
<dbReference type="InterPro" id="IPR044911">
    <property type="entry name" value="V-type_ATPase_csu/dsu_dom_3"/>
</dbReference>
<dbReference type="InterPro" id="IPR035067">
    <property type="entry name" value="V-type_ATPase_csu/dsu"/>
</dbReference>
<evidence type="ECO:0000256" key="1">
    <source>
        <dbReference type="ARBA" id="ARBA00006709"/>
    </source>
</evidence>
<dbReference type="STRING" id="1120995.SAMN02745245_01269"/>
<dbReference type="InterPro" id="IPR050873">
    <property type="entry name" value="V-ATPase_V0D/AC39_subunit"/>
</dbReference>
<organism evidence="4 5">
    <name type="scientific">Anaerosphaera aminiphila DSM 21120</name>
    <dbReference type="NCBI Taxonomy" id="1120995"/>
    <lineage>
        <taxon>Bacteria</taxon>
        <taxon>Bacillati</taxon>
        <taxon>Bacillota</taxon>
        <taxon>Tissierellia</taxon>
        <taxon>Tissierellales</taxon>
        <taxon>Peptoniphilaceae</taxon>
        <taxon>Anaerosphaera</taxon>
    </lineage>
</organism>
<evidence type="ECO:0000256" key="3">
    <source>
        <dbReference type="ARBA" id="ARBA00023065"/>
    </source>
</evidence>
<dbReference type="GO" id="GO:0046961">
    <property type="term" value="F:proton-transporting ATPase activity, rotational mechanism"/>
    <property type="evidence" value="ECO:0007669"/>
    <property type="project" value="InterPro"/>
</dbReference>
<keyword evidence="2" id="KW-0813">Transport</keyword>
<comment type="similarity">
    <text evidence="1">Belongs to the V-ATPase V0D/AC39 subunit family.</text>
</comment>
<proteinExistence type="inferred from homology"/>
<dbReference type="RefSeq" id="WP_234945643.1">
    <property type="nucleotide sequence ID" value="NZ_FQXI01000008.1"/>
</dbReference>
<dbReference type="Gene3D" id="1.20.1690.10">
    <property type="entry name" value="V-type ATP synthase subunit C domain"/>
    <property type="match status" value="2"/>
</dbReference>
<dbReference type="SUPFAM" id="SSF103486">
    <property type="entry name" value="V-type ATP synthase subunit C"/>
    <property type="match status" value="1"/>
</dbReference>
<dbReference type="InterPro" id="IPR002843">
    <property type="entry name" value="ATPase_V0-cplx_csu/dsu"/>
</dbReference>
<accession>A0A1M5SRV9</accession>
<gene>
    <name evidence="4" type="ORF">SAMN02745245_01269</name>
</gene>
<dbReference type="Gene3D" id="1.10.132.50">
    <property type="entry name" value="ATP synthase (C/AC39) subunit, domain 3"/>
    <property type="match status" value="1"/>
</dbReference>
<dbReference type="AlphaFoldDB" id="A0A1M5SRV9"/>
<evidence type="ECO:0000256" key="2">
    <source>
        <dbReference type="ARBA" id="ARBA00022448"/>
    </source>
</evidence>
<reference evidence="4 5" key="1">
    <citation type="submission" date="2016-11" db="EMBL/GenBank/DDBJ databases">
        <authorList>
            <person name="Jaros S."/>
            <person name="Januszkiewicz K."/>
            <person name="Wedrychowicz H."/>
        </authorList>
    </citation>
    <scope>NUCLEOTIDE SEQUENCE [LARGE SCALE GENOMIC DNA]</scope>
    <source>
        <strain evidence="4 5">DSM 21120</strain>
    </source>
</reference>
<protein>
    <submittedName>
        <fullName evidence="4">V/A-type H+-transporting ATPase subunit C</fullName>
    </submittedName>
</protein>
<dbReference type="PANTHER" id="PTHR38682:SF1">
    <property type="entry name" value="V-TYPE ATP SYNTHASE SUBUNIT C"/>
    <property type="match status" value="1"/>
</dbReference>
<dbReference type="EMBL" id="FQXI01000008">
    <property type="protein sequence ID" value="SHH41236.1"/>
    <property type="molecule type" value="Genomic_DNA"/>
</dbReference>
<keyword evidence="5" id="KW-1185">Reference proteome</keyword>
<name>A0A1M5SRV9_9FIRM</name>
<dbReference type="InterPro" id="IPR036079">
    <property type="entry name" value="ATPase_csu/dsu_sf"/>
</dbReference>
<dbReference type="PANTHER" id="PTHR38682">
    <property type="entry name" value="V-TYPE ATP SYNTHASE SUBUNIT C"/>
    <property type="match status" value="1"/>
</dbReference>
<evidence type="ECO:0000313" key="4">
    <source>
        <dbReference type="EMBL" id="SHH41236.1"/>
    </source>
</evidence>
<keyword evidence="3" id="KW-0406">Ion transport</keyword>